<proteinExistence type="inferred from homology"/>
<reference evidence="5 6" key="1">
    <citation type="submission" date="2019-03" db="EMBL/GenBank/DDBJ databases">
        <title>Draft genome sequence of Xylaria hypoxylon DSM 108379, a ubiquitous saprotrophic-parasitic fungi on hardwood.</title>
        <authorList>
            <person name="Buettner E."/>
            <person name="Leonhardt S."/>
            <person name="Gebauer A.M."/>
            <person name="Liers C."/>
            <person name="Hofrichter M."/>
            <person name="Kellner H."/>
        </authorList>
    </citation>
    <scope>NUCLEOTIDE SEQUENCE [LARGE SCALE GENOMIC DNA]</scope>
    <source>
        <strain evidence="5 6">DSM 108379</strain>
    </source>
</reference>
<dbReference type="GO" id="GO:0005811">
    <property type="term" value="C:lipid droplet"/>
    <property type="evidence" value="ECO:0007669"/>
    <property type="project" value="TreeGrafter"/>
</dbReference>
<organism evidence="5 6">
    <name type="scientific">Xylaria hypoxylon</name>
    <dbReference type="NCBI Taxonomy" id="37992"/>
    <lineage>
        <taxon>Eukaryota</taxon>
        <taxon>Fungi</taxon>
        <taxon>Dikarya</taxon>
        <taxon>Ascomycota</taxon>
        <taxon>Pezizomycotina</taxon>
        <taxon>Sordariomycetes</taxon>
        <taxon>Xylariomycetidae</taxon>
        <taxon>Xylariales</taxon>
        <taxon>Xylariaceae</taxon>
        <taxon>Xylaria</taxon>
    </lineage>
</organism>
<keyword evidence="2" id="KW-0521">NADP</keyword>
<dbReference type="GO" id="GO:0005783">
    <property type="term" value="C:endoplasmic reticulum"/>
    <property type="evidence" value="ECO:0007669"/>
    <property type="project" value="TreeGrafter"/>
</dbReference>
<protein>
    <submittedName>
        <fullName evidence="5">Uncharacterized protein</fullName>
    </submittedName>
</protein>
<evidence type="ECO:0000256" key="1">
    <source>
        <dbReference type="ARBA" id="ARBA00006484"/>
    </source>
</evidence>
<evidence type="ECO:0000313" key="6">
    <source>
        <dbReference type="Proteomes" id="UP000297716"/>
    </source>
</evidence>
<keyword evidence="3" id="KW-0560">Oxidoreductase</keyword>
<dbReference type="SUPFAM" id="SSF51735">
    <property type="entry name" value="NAD(P)-binding Rossmann-fold domains"/>
    <property type="match status" value="1"/>
</dbReference>
<dbReference type="STRING" id="37992.A0A4Z0YF44"/>
<dbReference type="OrthoDB" id="2102561at2759"/>
<comment type="caution">
    <text evidence="5">The sequence shown here is derived from an EMBL/GenBank/DDBJ whole genome shotgun (WGS) entry which is preliminary data.</text>
</comment>
<dbReference type="AlphaFoldDB" id="A0A4Z0YF44"/>
<dbReference type="Pfam" id="PF00106">
    <property type="entry name" value="adh_short"/>
    <property type="match status" value="1"/>
</dbReference>
<dbReference type="GO" id="GO:0000140">
    <property type="term" value="F:acylglycerone-phosphate reductase (NADP+) activity"/>
    <property type="evidence" value="ECO:0007669"/>
    <property type="project" value="TreeGrafter"/>
</dbReference>
<dbReference type="GO" id="GO:0006654">
    <property type="term" value="P:phosphatidic acid biosynthetic process"/>
    <property type="evidence" value="ECO:0007669"/>
    <property type="project" value="TreeGrafter"/>
</dbReference>
<evidence type="ECO:0000313" key="5">
    <source>
        <dbReference type="EMBL" id="TGJ77540.1"/>
    </source>
</evidence>
<accession>A0A4Z0YF44</accession>
<dbReference type="PANTHER" id="PTHR44169:SF6">
    <property type="entry name" value="NADPH-DEPENDENT 1-ACYLDIHYDROXYACETONE PHOSPHATE REDUCTASE"/>
    <property type="match status" value="1"/>
</dbReference>
<name>A0A4Z0YF44_9PEZI</name>
<dbReference type="GO" id="GO:0019433">
    <property type="term" value="P:triglyceride catabolic process"/>
    <property type="evidence" value="ECO:0007669"/>
    <property type="project" value="TreeGrafter"/>
</dbReference>
<dbReference type="Gene3D" id="3.40.50.720">
    <property type="entry name" value="NAD(P)-binding Rossmann-like Domain"/>
    <property type="match status" value="1"/>
</dbReference>
<dbReference type="PROSITE" id="PS00061">
    <property type="entry name" value="ADH_SHORT"/>
    <property type="match status" value="1"/>
</dbReference>
<dbReference type="GO" id="GO:0004806">
    <property type="term" value="F:triacylglycerol lipase activity"/>
    <property type="evidence" value="ECO:0007669"/>
    <property type="project" value="TreeGrafter"/>
</dbReference>
<gene>
    <name evidence="5" type="ORF">E0Z10_g10728</name>
</gene>
<comment type="similarity">
    <text evidence="1 4">Belongs to the short-chain dehydrogenases/reductases (SDR) family.</text>
</comment>
<dbReference type="PANTHER" id="PTHR44169">
    <property type="entry name" value="NADPH-DEPENDENT 1-ACYLDIHYDROXYACETONE PHOSPHATE REDUCTASE"/>
    <property type="match status" value="1"/>
</dbReference>
<evidence type="ECO:0000256" key="4">
    <source>
        <dbReference type="RuleBase" id="RU000363"/>
    </source>
</evidence>
<dbReference type="Proteomes" id="UP000297716">
    <property type="component" value="Unassembled WGS sequence"/>
</dbReference>
<dbReference type="InterPro" id="IPR036291">
    <property type="entry name" value="NAD(P)-bd_dom_sf"/>
</dbReference>
<dbReference type="EMBL" id="SKBN01000470">
    <property type="protein sequence ID" value="TGJ77540.1"/>
    <property type="molecule type" value="Genomic_DNA"/>
</dbReference>
<dbReference type="InterPro" id="IPR020904">
    <property type="entry name" value="Sc_DH/Rdtase_CS"/>
</dbReference>
<dbReference type="PRINTS" id="PR00081">
    <property type="entry name" value="GDHRDH"/>
</dbReference>
<keyword evidence="6" id="KW-1185">Reference proteome</keyword>
<evidence type="ECO:0000256" key="2">
    <source>
        <dbReference type="ARBA" id="ARBA00022857"/>
    </source>
</evidence>
<evidence type="ECO:0000256" key="3">
    <source>
        <dbReference type="ARBA" id="ARBA00023002"/>
    </source>
</evidence>
<dbReference type="PRINTS" id="PR00080">
    <property type="entry name" value="SDRFAMILY"/>
</dbReference>
<dbReference type="InterPro" id="IPR002347">
    <property type="entry name" value="SDR_fam"/>
</dbReference>
<sequence>MTGPKPGQKTVLVTGYDDVHVTQHINHADTPPIVAVHPEASAIAYVLSITDKKCRLIDDHVLGLHVIATARRPEVLAELAELGMSTVALDVTDAESIKKCHDEVAKINGGKLDILVNNAALYEVDDAQPKSDRGRTHTHPALDISLPDVRATFETNVFSIMAMVQAFIDQLIAARGLIINISSLSSITPYLFGSVYCASKAAVSAYSRTLRLELAPFGVRVMVSMTGAVKSNTASQGHRILPENSLYQRVKHIFEWRLVFSQNNSTMDTATFSKRLVADSLRSERPAWLRSLFGRPDWFWYGGLARLAWYGHCLGEGVVDSVSWNKFRMPEIMKLIGEGPAQKKQK</sequence>